<keyword evidence="5" id="KW-0967">Endosome</keyword>
<dbReference type="FunCoup" id="A0A6I8NP71">
    <property type="interactions" value="610"/>
</dbReference>
<proteinExistence type="inferred from homology"/>
<dbReference type="GO" id="GO:0009897">
    <property type="term" value="C:external side of plasma membrane"/>
    <property type="evidence" value="ECO:0000318"/>
    <property type="project" value="GO_Central"/>
</dbReference>
<dbReference type="PRINTS" id="PR00237">
    <property type="entry name" value="GPCRRHODOPSN"/>
</dbReference>
<accession>A0A6I8NP71</accession>
<dbReference type="GO" id="GO:0006955">
    <property type="term" value="P:immune response"/>
    <property type="evidence" value="ECO:0000318"/>
    <property type="project" value="GO_Central"/>
</dbReference>
<evidence type="ECO:0000256" key="11">
    <source>
        <dbReference type="ARBA" id="ARBA00023180"/>
    </source>
</evidence>
<dbReference type="InterPro" id="IPR050119">
    <property type="entry name" value="CCR1-9-like"/>
</dbReference>
<dbReference type="GO" id="GO:0005769">
    <property type="term" value="C:early endosome"/>
    <property type="evidence" value="ECO:0007669"/>
    <property type="project" value="UniProtKB-SubCell"/>
</dbReference>
<feature type="compositionally biased region" description="Low complexity" evidence="14">
    <location>
        <begin position="347"/>
        <end position="364"/>
    </location>
</feature>
<dbReference type="GO" id="GO:0007204">
    <property type="term" value="P:positive regulation of cytosolic calcium ion concentration"/>
    <property type="evidence" value="ECO:0000318"/>
    <property type="project" value="GO_Central"/>
</dbReference>
<dbReference type="GO" id="GO:0019722">
    <property type="term" value="P:calcium-mediated signaling"/>
    <property type="evidence" value="ECO:0000318"/>
    <property type="project" value="GO_Central"/>
</dbReference>
<dbReference type="GeneTree" id="ENSGT01020000230359"/>
<evidence type="ECO:0000256" key="3">
    <source>
        <dbReference type="ARBA" id="ARBA00022475"/>
    </source>
</evidence>
<dbReference type="InterPro" id="IPR000355">
    <property type="entry name" value="Chemokine_rcpt"/>
</dbReference>
<keyword evidence="12 13" id="KW-0807">Transducer</keyword>
<dbReference type="InterPro" id="IPR000276">
    <property type="entry name" value="GPCR_Rhodpsn"/>
</dbReference>
<comment type="similarity">
    <text evidence="13">Belongs to the G-protein coupled receptor 1 family.</text>
</comment>
<organism evidence="17 18">
    <name type="scientific">Ornithorhynchus anatinus</name>
    <name type="common">Duckbill platypus</name>
    <dbReference type="NCBI Taxonomy" id="9258"/>
    <lineage>
        <taxon>Eukaryota</taxon>
        <taxon>Metazoa</taxon>
        <taxon>Chordata</taxon>
        <taxon>Craniata</taxon>
        <taxon>Vertebrata</taxon>
        <taxon>Euteleostomi</taxon>
        <taxon>Mammalia</taxon>
        <taxon>Monotremata</taxon>
        <taxon>Ornithorhynchidae</taxon>
        <taxon>Ornithorhynchus</taxon>
    </lineage>
</organism>
<keyword evidence="8 15" id="KW-0472">Membrane</keyword>
<dbReference type="PRINTS" id="PR00645">
    <property type="entry name" value="CXCCHMKINER4"/>
</dbReference>
<keyword evidence="3" id="KW-1003">Cell membrane</keyword>
<feature type="transmembrane region" description="Helical" evidence="15">
    <location>
        <begin position="159"/>
        <end position="181"/>
    </location>
</feature>
<feature type="domain" description="G-protein coupled receptors family 1 profile" evidence="16">
    <location>
        <begin position="61"/>
        <end position="309"/>
    </location>
</feature>
<feature type="transmembrane region" description="Helical" evidence="15">
    <location>
        <begin position="82"/>
        <end position="101"/>
    </location>
</feature>
<dbReference type="AlphaFoldDB" id="A0A6I8NP71"/>
<keyword evidence="7 13" id="KW-0297">G-protein coupled receptor</keyword>
<dbReference type="InterPro" id="IPR017452">
    <property type="entry name" value="GPCR_Rhodpsn_7TM"/>
</dbReference>
<gene>
    <name evidence="17" type="primary">CCR8</name>
</gene>
<evidence type="ECO:0000256" key="13">
    <source>
        <dbReference type="RuleBase" id="RU000688"/>
    </source>
</evidence>
<dbReference type="Gene3D" id="1.20.1070.10">
    <property type="entry name" value="Rhodopsin 7-helix transmembrane proteins"/>
    <property type="match status" value="1"/>
</dbReference>
<evidence type="ECO:0000259" key="16">
    <source>
        <dbReference type="PROSITE" id="PS50262"/>
    </source>
</evidence>
<feature type="transmembrane region" description="Helical" evidence="15">
    <location>
        <begin position="211"/>
        <end position="228"/>
    </location>
</feature>
<evidence type="ECO:0000256" key="1">
    <source>
        <dbReference type="ARBA" id="ARBA00004412"/>
    </source>
</evidence>
<dbReference type="PANTHER" id="PTHR10489:SF627">
    <property type="entry name" value="C-C CHEMOKINE RECEPTOR TYPE 8"/>
    <property type="match status" value="1"/>
</dbReference>
<evidence type="ECO:0000256" key="8">
    <source>
        <dbReference type="ARBA" id="ARBA00023136"/>
    </source>
</evidence>
<evidence type="ECO:0000256" key="15">
    <source>
        <dbReference type="SAM" id="Phobius"/>
    </source>
</evidence>
<dbReference type="Pfam" id="PF00001">
    <property type="entry name" value="7tm_1"/>
    <property type="match status" value="1"/>
</dbReference>
<dbReference type="Proteomes" id="UP000002279">
    <property type="component" value="Unplaced"/>
</dbReference>
<feature type="transmembrane region" description="Helical" evidence="15">
    <location>
        <begin position="48"/>
        <end position="70"/>
    </location>
</feature>
<keyword evidence="6 15" id="KW-1133">Transmembrane helix</keyword>
<reference evidence="17" key="1">
    <citation type="submission" date="2025-08" db="UniProtKB">
        <authorList>
            <consortium name="Ensembl"/>
        </authorList>
    </citation>
    <scope>IDENTIFICATION</scope>
    <source>
        <strain evidence="17">Glennie</strain>
    </source>
</reference>
<feature type="transmembrane region" description="Helical" evidence="15">
    <location>
        <begin position="248"/>
        <end position="269"/>
    </location>
</feature>
<evidence type="ECO:0000256" key="10">
    <source>
        <dbReference type="ARBA" id="ARBA00023170"/>
    </source>
</evidence>
<reference evidence="17" key="2">
    <citation type="submission" date="2025-09" db="UniProtKB">
        <authorList>
            <consortium name="Ensembl"/>
        </authorList>
    </citation>
    <scope>IDENTIFICATION</scope>
    <source>
        <strain evidence="17">Glennie</strain>
    </source>
</reference>
<evidence type="ECO:0000256" key="5">
    <source>
        <dbReference type="ARBA" id="ARBA00022753"/>
    </source>
</evidence>
<keyword evidence="18" id="KW-1185">Reference proteome</keyword>
<dbReference type="PROSITE" id="PS50262">
    <property type="entry name" value="G_PROTEIN_RECEP_F1_2"/>
    <property type="match status" value="1"/>
</dbReference>
<evidence type="ECO:0000256" key="14">
    <source>
        <dbReference type="SAM" id="MobiDB-lite"/>
    </source>
</evidence>
<dbReference type="OMA" id="QLDQWVF"/>
<evidence type="ECO:0000256" key="2">
    <source>
        <dbReference type="ARBA" id="ARBA00004651"/>
    </source>
</evidence>
<dbReference type="GO" id="GO:0019957">
    <property type="term" value="F:C-C chemokine binding"/>
    <property type="evidence" value="ECO:0000318"/>
    <property type="project" value="GO_Central"/>
</dbReference>
<evidence type="ECO:0000256" key="12">
    <source>
        <dbReference type="ARBA" id="ARBA00023224"/>
    </source>
</evidence>
<keyword evidence="9" id="KW-1015">Disulfide bond</keyword>
<sequence length="364" mass="40991">IQDNQGGHSSFPTRQLNELLTTEDYYPDSEMSVCNREDSQKASSGPLAALYSLLFTAGLLGNVLVVLVLAVHKKQRSTTDVYLLNLAVADLLFVLCLPFLVHDYLDQWVFGNWMCKLVSGVHYLGFFSSVFFITLMSVDRYLAIVHAVYALKVRTASRGVGVSLAVWSLALLASTPAVFFYESFFEDGAWKCYLAPSEGSNRWKLFTNFEIHLLGLLIPPGILTYCYAHILRQLRRCQNHNREKAIRLVLVVVVAFFVFWTPFNVVLFLDSLHRLGKLGDCGVIQKLDRAIWTTEALCHSHCCVNPAIYAFVGERFRKHLAEMFRRFRCPLSACPDGRVLREPREGSQSLPSASSRSSGSDCIL</sequence>
<protein>
    <submittedName>
        <fullName evidence="17">C-C motif chemokine receptor 8</fullName>
    </submittedName>
</protein>
<dbReference type="PROSITE" id="PS00237">
    <property type="entry name" value="G_PROTEIN_RECEP_F1_1"/>
    <property type="match status" value="1"/>
</dbReference>
<evidence type="ECO:0000256" key="6">
    <source>
        <dbReference type="ARBA" id="ARBA00022989"/>
    </source>
</evidence>
<dbReference type="Bgee" id="ENSOANG00000038830">
    <property type="expression patterns" value="Expressed in ovary"/>
</dbReference>
<dbReference type="Ensembl" id="ENSOANT00000061019.1">
    <property type="protein sequence ID" value="ENSOANP00000042892.1"/>
    <property type="gene ID" value="ENSOANG00000038830.1"/>
</dbReference>
<dbReference type="InParanoid" id="A0A6I8NP71"/>
<evidence type="ECO:0000256" key="4">
    <source>
        <dbReference type="ARBA" id="ARBA00022692"/>
    </source>
</evidence>
<evidence type="ECO:0000313" key="17">
    <source>
        <dbReference type="Ensembl" id="ENSOANP00000042892.1"/>
    </source>
</evidence>
<keyword evidence="10 13" id="KW-0675">Receptor</keyword>
<feature type="region of interest" description="Disordered" evidence="14">
    <location>
        <begin position="342"/>
        <end position="364"/>
    </location>
</feature>
<dbReference type="GO" id="GO:0060326">
    <property type="term" value="P:cell chemotaxis"/>
    <property type="evidence" value="ECO:0000318"/>
    <property type="project" value="GO_Central"/>
</dbReference>
<comment type="subcellular location">
    <subcellularLocation>
        <location evidence="2">Cell membrane</location>
        <topology evidence="2">Multi-pass membrane protein</topology>
    </subcellularLocation>
    <subcellularLocation>
        <location evidence="1">Early endosome</location>
    </subcellularLocation>
</comment>
<evidence type="ECO:0000256" key="7">
    <source>
        <dbReference type="ARBA" id="ARBA00023040"/>
    </source>
</evidence>
<keyword evidence="11" id="KW-0325">Glycoprotein</keyword>
<dbReference type="SUPFAM" id="SSF81321">
    <property type="entry name" value="Family A G protein-coupled receptor-like"/>
    <property type="match status" value="1"/>
</dbReference>
<dbReference type="InterPro" id="IPR001277">
    <property type="entry name" value="CXCR4/ACKR2"/>
</dbReference>
<evidence type="ECO:0000313" key="18">
    <source>
        <dbReference type="Proteomes" id="UP000002279"/>
    </source>
</evidence>
<keyword evidence="4 13" id="KW-0812">Transmembrane</keyword>
<evidence type="ECO:0000256" key="9">
    <source>
        <dbReference type="ARBA" id="ARBA00023157"/>
    </source>
</evidence>
<dbReference type="PANTHER" id="PTHR10489">
    <property type="entry name" value="CELL ADHESION MOLECULE"/>
    <property type="match status" value="1"/>
</dbReference>
<name>A0A6I8NP71_ORNAN</name>
<dbReference type="GO" id="GO:0016493">
    <property type="term" value="F:C-C chemokine receptor activity"/>
    <property type="evidence" value="ECO:0000318"/>
    <property type="project" value="GO_Central"/>
</dbReference>
<dbReference type="FunFam" id="1.20.1070.10:FF:000026">
    <property type="entry name" value="C-C chemokine receptor type 5"/>
    <property type="match status" value="1"/>
</dbReference>
<feature type="transmembrane region" description="Helical" evidence="15">
    <location>
        <begin position="121"/>
        <end position="138"/>
    </location>
</feature>
<dbReference type="PRINTS" id="PR00657">
    <property type="entry name" value="CCCHEMOKINER"/>
</dbReference>